<feature type="domain" description="EF-hand" evidence="3">
    <location>
        <begin position="230"/>
        <end position="265"/>
    </location>
</feature>
<feature type="region of interest" description="Disordered" evidence="2">
    <location>
        <begin position="202"/>
        <end position="229"/>
    </location>
</feature>
<name>A0A812S368_SYMPI</name>
<feature type="compositionally biased region" description="Basic and acidic residues" evidence="2">
    <location>
        <begin position="429"/>
        <end position="440"/>
    </location>
</feature>
<protein>
    <recommendedName>
        <fullName evidence="3">EF-hand domain-containing protein</fullName>
    </recommendedName>
</protein>
<dbReference type="Proteomes" id="UP000649617">
    <property type="component" value="Unassembled WGS sequence"/>
</dbReference>
<dbReference type="AlphaFoldDB" id="A0A812S368"/>
<evidence type="ECO:0000259" key="3">
    <source>
        <dbReference type="PROSITE" id="PS50222"/>
    </source>
</evidence>
<feature type="compositionally biased region" description="Basic and acidic residues" evidence="2">
    <location>
        <begin position="162"/>
        <end position="179"/>
    </location>
</feature>
<evidence type="ECO:0000256" key="1">
    <source>
        <dbReference type="ARBA" id="ARBA00022837"/>
    </source>
</evidence>
<dbReference type="SUPFAM" id="SSF47473">
    <property type="entry name" value="EF-hand"/>
    <property type="match status" value="1"/>
</dbReference>
<feature type="region of interest" description="Disordered" evidence="2">
    <location>
        <begin position="44"/>
        <end position="189"/>
    </location>
</feature>
<evidence type="ECO:0000313" key="4">
    <source>
        <dbReference type="EMBL" id="CAE7463310.1"/>
    </source>
</evidence>
<accession>A0A812S368</accession>
<feature type="compositionally biased region" description="Basic and acidic residues" evidence="2">
    <location>
        <begin position="684"/>
        <end position="735"/>
    </location>
</feature>
<dbReference type="OrthoDB" id="447369at2759"/>
<dbReference type="PROSITE" id="PS00018">
    <property type="entry name" value="EF_HAND_1"/>
    <property type="match status" value="1"/>
</dbReference>
<evidence type="ECO:0000313" key="5">
    <source>
        <dbReference type="Proteomes" id="UP000649617"/>
    </source>
</evidence>
<feature type="region of interest" description="Disordered" evidence="2">
    <location>
        <begin position="429"/>
        <end position="449"/>
    </location>
</feature>
<evidence type="ECO:0000256" key="2">
    <source>
        <dbReference type="SAM" id="MobiDB-lite"/>
    </source>
</evidence>
<dbReference type="InterPro" id="IPR018247">
    <property type="entry name" value="EF_Hand_1_Ca_BS"/>
</dbReference>
<comment type="caution">
    <text evidence="4">The sequence shown here is derived from an EMBL/GenBank/DDBJ whole genome shotgun (WGS) entry which is preliminary data.</text>
</comment>
<keyword evidence="5" id="KW-1185">Reference proteome</keyword>
<sequence length="838" mass="93327">MQQCHAQAWPRNLEVASHELRSWQAIGAGAIGAGPIGAGTIGGAIAPPMAPSPDWGQFRQALGRPVAPPNPDTLPPQERAERAAPEVLPPRRESPEVRPPEPPREAPQPRDAQPPREAARDPVPARERERDNRTPPTGPTLERKGSTGEKYVPPGSGNRPPPKSEPKPVEKRFEASAIERRRHSQGLGIALHQREEALEGVDAWEESGPVRPKPSNSTGPATSDDKDSKARKELLHAVFRACDLNGDDWLSEGEFRNIANFYGFKGDSEKWAEEFKKLCEEHHANPNKGISFTMFTNLLNDTQGGLHADMDDLQKMLRKLQDHKQKVGGTAAAKNQGAAPAEGEGDEFFQKLKRYLEYLKREKAAKQEERQMRLARLRSCPPKVRPLSGIADSVGMGARQASHTSMNLMTSVASTASLRTVTAPVVIEDRAATPEPRDEPATNDPASPRLVEPRVRDEIPENARKLYSKFRGPLMLKHLKELASSDQALQGAGLRRAVHVFRCSEYMLDSNEDVLSNEREKALGVIPPGALAGRVSKLAAPALAIDTGVSFESPNFQEFQRRSEQHLARRQRQRRMHQVAAEVLKGKRELLDCFKVSERADLDRMQTCPRDHGDMMAVKLRTVHWYNKHGQLVEQIRLNAVHEHLSEIKPTQAMKILYDLDQQAKETLTDPTGWIINQAKQRKLANETKGKGDGKGERDGEHKGNNKTESKVETSKDAVPEWRSQKSEELDEKNHKSGNKGAGKGKADEGEEQETDEFRAKMKRTINWYNRHGGLLAPIRFQEVIQTLGMTDPRVAMRILNDLDQANAEAVLQDPTKWIIEECRRRVMAPGLDGAVAC</sequence>
<organism evidence="4 5">
    <name type="scientific">Symbiodinium pilosum</name>
    <name type="common">Dinoflagellate</name>
    <dbReference type="NCBI Taxonomy" id="2952"/>
    <lineage>
        <taxon>Eukaryota</taxon>
        <taxon>Sar</taxon>
        <taxon>Alveolata</taxon>
        <taxon>Dinophyceae</taxon>
        <taxon>Suessiales</taxon>
        <taxon>Symbiodiniaceae</taxon>
        <taxon>Symbiodinium</taxon>
    </lineage>
</organism>
<dbReference type="EMBL" id="CAJNIZ010022669">
    <property type="protein sequence ID" value="CAE7463310.1"/>
    <property type="molecule type" value="Genomic_DNA"/>
</dbReference>
<reference evidence="4" key="1">
    <citation type="submission" date="2021-02" db="EMBL/GenBank/DDBJ databases">
        <authorList>
            <person name="Dougan E. K."/>
            <person name="Rhodes N."/>
            <person name="Thang M."/>
            <person name="Chan C."/>
        </authorList>
    </citation>
    <scope>NUCLEOTIDE SEQUENCE</scope>
</reference>
<dbReference type="PROSITE" id="PS50222">
    <property type="entry name" value="EF_HAND_2"/>
    <property type="match status" value="1"/>
</dbReference>
<keyword evidence="1" id="KW-0106">Calcium</keyword>
<dbReference type="InterPro" id="IPR011992">
    <property type="entry name" value="EF-hand-dom_pair"/>
</dbReference>
<feature type="compositionally biased region" description="Basic and acidic residues" evidence="2">
    <location>
        <begin position="78"/>
        <end position="133"/>
    </location>
</feature>
<dbReference type="InterPro" id="IPR002048">
    <property type="entry name" value="EF_hand_dom"/>
</dbReference>
<dbReference type="Gene3D" id="1.10.238.10">
    <property type="entry name" value="EF-hand"/>
    <property type="match status" value="1"/>
</dbReference>
<feature type="region of interest" description="Disordered" evidence="2">
    <location>
        <begin position="679"/>
        <end position="756"/>
    </location>
</feature>
<gene>
    <name evidence="4" type="ORF">SPIL2461_LOCUS11596</name>
</gene>
<proteinExistence type="predicted"/>
<dbReference type="GO" id="GO:0005509">
    <property type="term" value="F:calcium ion binding"/>
    <property type="evidence" value="ECO:0007669"/>
    <property type="project" value="InterPro"/>
</dbReference>